<dbReference type="InterPro" id="IPR004835">
    <property type="entry name" value="Chitin_synth"/>
</dbReference>
<keyword evidence="5" id="KW-0732">Signal</keyword>
<feature type="transmembrane region" description="Helical" evidence="4">
    <location>
        <begin position="55"/>
        <end position="74"/>
    </location>
</feature>
<sequence length="239" mass="27755">MLNALFVLIVFLLQLSKDKIHVRWPLGVKTNITYNEETQEDRIASDLIELRNKSVFAFFMFNALFVLIVFLLQLNKDMLHVDWPLGVKTNITYIEETAEVLISKEYLQLEPIGLVFVFFFALILVIQFTAMLFHRFGTLSHILASTELNLYCGKKVEDTSQDALIDKNFVQIVKNLQRLRDIDGDKDDNSGQDKVERRRTIQHLEKNRQKKRPIGTLDVAFKHRFFNMMAEGAGPGIQY</sequence>
<evidence type="ECO:0000256" key="1">
    <source>
        <dbReference type="ARBA" id="ARBA00004141"/>
    </source>
</evidence>
<feature type="chain" id="PRO_5047515306" evidence="5">
    <location>
        <begin position="19"/>
        <end position="239"/>
    </location>
</feature>
<name>A0ABN7NKN9_TIMPD</name>
<dbReference type="EMBL" id="CAJPIN010002488">
    <property type="protein sequence ID" value="CAG2055449.1"/>
    <property type="molecule type" value="Genomic_DNA"/>
</dbReference>
<feature type="transmembrane region" description="Helical" evidence="4">
    <location>
        <begin position="112"/>
        <end position="133"/>
    </location>
</feature>
<evidence type="ECO:0000256" key="3">
    <source>
        <dbReference type="ARBA" id="ARBA00023136"/>
    </source>
</evidence>
<keyword evidence="4" id="KW-1133">Transmembrane helix</keyword>
<evidence type="ECO:0000256" key="2">
    <source>
        <dbReference type="ARBA" id="ARBA00022692"/>
    </source>
</evidence>
<dbReference type="PANTHER" id="PTHR22914">
    <property type="entry name" value="CHITIN SYNTHASE"/>
    <property type="match status" value="1"/>
</dbReference>
<gene>
    <name evidence="6" type="ORF">TPAB3V08_LOCUS2452</name>
</gene>
<comment type="subcellular location">
    <subcellularLocation>
        <location evidence="1">Membrane</location>
        <topology evidence="1">Multi-pass membrane protein</topology>
    </subcellularLocation>
</comment>
<keyword evidence="7" id="KW-1185">Reference proteome</keyword>
<evidence type="ECO:0000256" key="5">
    <source>
        <dbReference type="SAM" id="SignalP"/>
    </source>
</evidence>
<comment type="caution">
    <text evidence="6">The sequence shown here is derived from an EMBL/GenBank/DDBJ whole genome shotgun (WGS) entry which is preliminary data.</text>
</comment>
<reference evidence="6" key="1">
    <citation type="submission" date="2021-03" db="EMBL/GenBank/DDBJ databases">
        <authorList>
            <person name="Tran Van P."/>
        </authorList>
    </citation>
    <scope>NUCLEOTIDE SEQUENCE</scope>
</reference>
<keyword evidence="3 4" id="KW-0472">Membrane</keyword>
<keyword evidence="2 4" id="KW-0812">Transmembrane</keyword>
<evidence type="ECO:0000313" key="6">
    <source>
        <dbReference type="EMBL" id="CAG2055449.1"/>
    </source>
</evidence>
<dbReference type="PANTHER" id="PTHR22914:SF42">
    <property type="entry name" value="CHITIN SYNTHASE"/>
    <property type="match status" value="1"/>
</dbReference>
<dbReference type="Proteomes" id="UP001153148">
    <property type="component" value="Unassembled WGS sequence"/>
</dbReference>
<organism evidence="6 7">
    <name type="scientific">Timema podura</name>
    <name type="common">Walking stick</name>
    <dbReference type="NCBI Taxonomy" id="61482"/>
    <lineage>
        <taxon>Eukaryota</taxon>
        <taxon>Metazoa</taxon>
        <taxon>Ecdysozoa</taxon>
        <taxon>Arthropoda</taxon>
        <taxon>Hexapoda</taxon>
        <taxon>Insecta</taxon>
        <taxon>Pterygota</taxon>
        <taxon>Neoptera</taxon>
        <taxon>Polyneoptera</taxon>
        <taxon>Phasmatodea</taxon>
        <taxon>Timematodea</taxon>
        <taxon>Timematoidea</taxon>
        <taxon>Timematidae</taxon>
        <taxon>Timema</taxon>
    </lineage>
</organism>
<evidence type="ECO:0000256" key="4">
    <source>
        <dbReference type="SAM" id="Phobius"/>
    </source>
</evidence>
<evidence type="ECO:0000313" key="7">
    <source>
        <dbReference type="Proteomes" id="UP001153148"/>
    </source>
</evidence>
<accession>A0ABN7NKN9</accession>
<protein>
    <submittedName>
        <fullName evidence="6">Uncharacterized protein</fullName>
    </submittedName>
</protein>
<feature type="non-terminal residue" evidence="6">
    <location>
        <position position="239"/>
    </location>
</feature>
<proteinExistence type="predicted"/>
<feature type="signal peptide" evidence="5">
    <location>
        <begin position="1"/>
        <end position="18"/>
    </location>
</feature>